<evidence type="ECO:0000256" key="1">
    <source>
        <dbReference type="SAM" id="MobiDB-lite"/>
    </source>
</evidence>
<protein>
    <submittedName>
        <fullName evidence="2">Uncharacterized protein</fullName>
    </submittedName>
</protein>
<reference evidence="2" key="2">
    <citation type="journal article" date="2023" name="IMA Fungus">
        <title>Comparative genomic study of the Penicillium genus elucidates a diverse pangenome and 15 lateral gene transfer events.</title>
        <authorList>
            <person name="Petersen C."/>
            <person name="Sorensen T."/>
            <person name="Nielsen M.R."/>
            <person name="Sondergaard T.E."/>
            <person name="Sorensen J.L."/>
            <person name="Fitzpatrick D.A."/>
            <person name="Frisvad J.C."/>
            <person name="Nielsen K.L."/>
        </authorList>
    </citation>
    <scope>NUCLEOTIDE SEQUENCE</scope>
    <source>
        <strain evidence="2">IBT 34128</strain>
    </source>
</reference>
<organism evidence="2 3">
    <name type="scientific">Penicillium alfredii</name>
    <dbReference type="NCBI Taxonomy" id="1506179"/>
    <lineage>
        <taxon>Eukaryota</taxon>
        <taxon>Fungi</taxon>
        <taxon>Dikarya</taxon>
        <taxon>Ascomycota</taxon>
        <taxon>Pezizomycotina</taxon>
        <taxon>Eurotiomycetes</taxon>
        <taxon>Eurotiomycetidae</taxon>
        <taxon>Eurotiales</taxon>
        <taxon>Aspergillaceae</taxon>
        <taxon>Penicillium</taxon>
    </lineage>
</organism>
<accession>A0A9W9FT72</accession>
<dbReference type="Proteomes" id="UP001141434">
    <property type="component" value="Unassembled WGS sequence"/>
</dbReference>
<evidence type="ECO:0000313" key="3">
    <source>
        <dbReference type="Proteomes" id="UP001141434"/>
    </source>
</evidence>
<dbReference type="RefSeq" id="XP_056514950.1">
    <property type="nucleotide sequence ID" value="XM_056653883.1"/>
</dbReference>
<dbReference type="EMBL" id="JAPMSZ010000004">
    <property type="protein sequence ID" value="KAJ5105954.1"/>
    <property type="molecule type" value="Genomic_DNA"/>
</dbReference>
<gene>
    <name evidence="2" type="ORF">NUU61_003301</name>
</gene>
<dbReference type="GeneID" id="81393051"/>
<proteinExistence type="predicted"/>
<dbReference type="AlphaFoldDB" id="A0A9W9FT72"/>
<reference evidence="2" key="1">
    <citation type="submission" date="2022-11" db="EMBL/GenBank/DDBJ databases">
        <authorList>
            <person name="Petersen C."/>
        </authorList>
    </citation>
    <scope>NUCLEOTIDE SEQUENCE</scope>
    <source>
        <strain evidence="2">IBT 34128</strain>
    </source>
</reference>
<keyword evidence="3" id="KW-1185">Reference proteome</keyword>
<name>A0A9W9FT72_9EURO</name>
<comment type="caution">
    <text evidence="2">The sequence shown here is derived from an EMBL/GenBank/DDBJ whole genome shotgun (WGS) entry which is preliminary data.</text>
</comment>
<evidence type="ECO:0000313" key="2">
    <source>
        <dbReference type="EMBL" id="KAJ5105954.1"/>
    </source>
</evidence>
<dbReference type="OrthoDB" id="4362041at2759"/>
<feature type="region of interest" description="Disordered" evidence="1">
    <location>
        <begin position="15"/>
        <end position="64"/>
    </location>
</feature>
<sequence>MSMFAVVQRALPFSSFPMPWKRQQSPVPKETKDTKEEEGIEPTESTLIRRDPASLPPGPDPDLHRDVAHTLHVAVKQHVDPANHATHEDVIEVCKDDSEITAERLSYPQTPKQQQSSVRTRLARVVSWANIVPSQCRWTSEQERELKTAQRQLARCQKAWSSEQELWLTYIEALTDEKEAHDDFLLQRSRQQEEERNQFRKAWKRRRSVEKQVQRHKDAPVKVRVTGLGRLRRLQRYSYLGPMATTGSAAVACRG</sequence>